<gene>
    <name evidence="2" type="ordered locus">Rfer_4210</name>
</gene>
<protein>
    <submittedName>
        <fullName evidence="2">Uncharacterized protein</fullName>
    </submittedName>
</protein>
<feature type="chain" id="PRO_5004200808" evidence="1">
    <location>
        <begin position="20"/>
        <end position="208"/>
    </location>
</feature>
<evidence type="ECO:0000256" key="1">
    <source>
        <dbReference type="SAM" id="SignalP"/>
    </source>
</evidence>
<dbReference type="AlphaFoldDB" id="Q21QQ6"/>
<dbReference type="Proteomes" id="UP000008332">
    <property type="component" value="Chromosome"/>
</dbReference>
<keyword evidence="3" id="KW-1185">Reference proteome</keyword>
<accession>Q21QQ6</accession>
<evidence type="ECO:0000313" key="3">
    <source>
        <dbReference type="Proteomes" id="UP000008332"/>
    </source>
</evidence>
<evidence type="ECO:0000313" key="2">
    <source>
        <dbReference type="EMBL" id="ABD71897.1"/>
    </source>
</evidence>
<dbReference type="OrthoDB" id="677545at28216"/>
<reference evidence="3" key="1">
    <citation type="submission" date="2006-02" db="EMBL/GenBank/DDBJ databases">
        <title>Complete sequence of chromosome of Rhodoferax ferrireducens DSM 15236.</title>
        <authorList>
            <person name="Copeland A."/>
            <person name="Lucas S."/>
            <person name="Lapidus A."/>
            <person name="Barry K."/>
            <person name="Detter J.C."/>
            <person name="Glavina del Rio T."/>
            <person name="Hammon N."/>
            <person name="Israni S."/>
            <person name="Pitluck S."/>
            <person name="Brettin T."/>
            <person name="Bruce D."/>
            <person name="Han C."/>
            <person name="Tapia R."/>
            <person name="Gilna P."/>
            <person name="Kiss H."/>
            <person name="Schmutz J."/>
            <person name="Larimer F."/>
            <person name="Land M."/>
            <person name="Kyrpides N."/>
            <person name="Ivanova N."/>
            <person name="Richardson P."/>
        </authorList>
    </citation>
    <scope>NUCLEOTIDE SEQUENCE [LARGE SCALE GENOMIC DNA]</scope>
    <source>
        <strain evidence="3">ATCC BAA-621 / DSM 15236 / T118</strain>
    </source>
</reference>
<name>Q21QQ6_ALBFT</name>
<dbReference type="KEGG" id="rfr:Rfer_4210"/>
<feature type="signal peptide" evidence="1">
    <location>
        <begin position="1"/>
        <end position="19"/>
    </location>
</feature>
<sequence>MKRLYVLAISLALAASGNASTVSFSFSNALAPASFQQTNDLGLFDTTLGALTGAQLFWSIGTVFSVTGTNNSDVSESASYNLGTQVTLSSSLSAVNSFLPGAITSTLPTTYNFAAHETHTFGPLGGAQGNVYDLSSILSSLEWFGTGSDNFVMTCNAVSGASGSGSSNVGFSGSAQAQCGASIVYTYDAAVTSVPEPSSLALVGLALA</sequence>
<keyword evidence="1" id="KW-0732">Signal</keyword>
<dbReference type="eggNOG" id="ENOG502ZR5M">
    <property type="taxonomic scope" value="Bacteria"/>
</dbReference>
<organism evidence="2 3">
    <name type="scientific">Albidiferax ferrireducens (strain ATCC BAA-621 / DSM 15236 / T118)</name>
    <name type="common">Rhodoferax ferrireducens</name>
    <dbReference type="NCBI Taxonomy" id="338969"/>
    <lineage>
        <taxon>Bacteria</taxon>
        <taxon>Pseudomonadati</taxon>
        <taxon>Pseudomonadota</taxon>
        <taxon>Betaproteobacteria</taxon>
        <taxon>Burkholderiales</taxon>
        <taxon>Comamonadaceae</taxon>
        <taxon>Rhodoferax</taxon>
    </lineage>
</organism>
<dbReference type="RefSeq" id="WP_011466455.1">
    <property type="nucleotide sequence ID" value="NC_007908.1"/>
</dbReference>
<dbReference type="NCBIfam" id="NF033208">
    <property type="entry name" value="choice_anch_E"/>
    <property type="match status" value="1"/>
</dbReference>
<proteinExistence type="predicted"/>
<dbReference type="HOGENOM" id="CLU_1320077_0_0_4"/>
<dbReference type="EMBL" id="CP000267">
    <property type="protein sequence ID" value="ABD71897.1"/>
    <property type="molecule type" value="Genomic_DNA"/>
</dbReference>